<accession>A0AAD8XU19</accession>
<proteinExistence type="predicted"/>
<dbReference type="EMBL" id="JATAAI010000048">
    <property type="protein sequence ID" value="KAK1733492.1"/>
    <property type="molecule type" value="Genomic_DNA"/>
</dbReference>
<evidence type="ECO:0000313" key="1">
    <source>
        <dbReference type="EMBL" id="KAK1733492.1"/>
    </source>
</evidence>
<keyword evidence="2" id="KW-1185">Reference proteome</keyword>
<comment type="caution">
    <text evidence="1">The sequence shown here is derived from an EMBL/GenBank/DDBJ whole genome shotgun (WGS) entry which is preliminary data.</text>
</comment>
<sequence length="152" mass="17169">MCRHQDDGYIASTDAGLLQRSVDVLTDLFDRVGLKTTQMHPQVEEGKQSVRRLALIQLNGHCRPCRRTGNKRAQVLRDHNIVSLALYRVAFPKCSAAQINAFLYRINYGDVTFRFYTSPQITKAKTRIGLTRKCGSTTAYQAYLPIKYGRGG</sequence>
<protein>
    <submittedName>
        <fullName evidence="1">Uncharacterized protein</fullName>
    </submittedName>
</protein>
<reference evidence="1" key="1">
    <citation type="submission" date="2023-06" db="EMBL/GenBank/DDBJ databases">
        <title>Survivors Of The Sea: Transcriptome response of Skeletonema marinoi to long-term dormancy.</title>
        <authorList>
            <person name="Pinder M.I.M."/>
            <person name="Kourtchenko O."/>
            <person name="Robertson E.K."/>
            <person name="Larsson T."/>
            <person name="Maumus F."/>
            <person name="Osuna-Cruz C.M."/>
            <person name="Vancaester E."/>
            <person name="Stenow R."/>
            <person name="Vandepoele K."/>
            <person name="Ploug H."/>
            <person name="Bruchert V."/>
            <person name="Godhe A."/>
            <person name="Topel M."/>
        </authorList>
    </citation>
    <scope>NUCLEOTIDE SEQUENCE</scope>
    <source>
        <strain evidence="1">R05AC</strain>
    </source>
</reference>
<organism evidence="1 2">
    <name type="scientific">Skeletonema marinoi</name>
    <dbReference type="NCBI Taxonomy" id="267567"/>
    <lineage>
        <taxon>Eukaryota</taxon>
        <taxon>Sar</taxon>
        <taxon>Stramenopiles</taxon>
        <taxon>Ochrophyta</taxon>
        <taxon>Bacillariophyta</taxon>
        <taxon>Coscinodiscophyceae</taxon>
        <taxon>Thalassiosirophycidae</taxon>
        <taxon>Thalassiosirales</taxon>
        <taxon>Skeletonemataceae</taxon>
        <taxon>Skeletonema</taxon>
        <taxon>Skeletonema marinoi-dohrnii complex</taxon>
    </lineage>
</organism>
<evidence type="ECO:0000313" key="2">
    <source>
        <dbReference type="Proteomes" id="UP001224775"/>
    </source>
</evidence>
<name>A0AAD8XU19_9STRA</name>
<dbReference type="Proteomes" id="UP001224775">
    <property type="component" value="Unassembled WGS sequence"/>
</dbReference>
<dbReference type="AlphaFoldDB" id="A0AAD8XU19"/>
<gene>
    <name evidence="1" type="ORF">QTG54_015780</name>
</gene>